<keyword evidence="1" id="KW-0472">Membrane</keyword>
<sequence length="45" mass="5141">MKLNQLAMRSKFILLSALICIIFIVAMAFIKVANNQTATGFERFY</sequence>
<evidence type="ECO:0000313" key="2">
    <source>
        <dbReference type="EMBL" id="KKM54617.1"/>
    </source>
</evidence>
<accession>A0A0F9L5U5</accession>
<name>A0A0F9L5U5_9ZZZZ</name>
<evidence type="ECO:0000256" key="1">
    <source>
        <dbReference type="SAM" id="Phobius"/>
    </source>
</evidence>
<dbReference type="AlphaFoldDB" id="A0A0F9L5U5"/>
<proteinExistence type="predicted"/>
<organism evidence="2">
    <name type="scientific">marine sediment metagenome</name>
    <dbReference type="NCBI Taxonomy" id="412755"/>
    <lineage>
        <taxon>unclassified sequences</taxon>
        <taxon>metagenomes</taxon>
        <taxon>ecological metagenomes</taxon>
    </lineage>
</organism>
<reference evidence="2" key="1">
    <citation type="journal article" date="2015" name="Nature">
        <title>Complex archaea that bridge the gap between prokaryotes and eukaryotes.</title>
        <authorList>
            <person name="Spang A."/>
            <person name="Saw J.H."/>
            <person name="Jorgensen S.L."/>
            <person name="Zaremba-Niedzwiedzka K."/>
            <person name="Martijn J."/>
            <person name="Lind A.E."/>
            <person name="van Eijk R."/>
            <person name="Schleper C."/>
            <person name="Guy L."/>
            <person name="Ettema T.J."/>
        </authorList>
    </citation>
    <scope>NUCLEOTIDE SEQUENCE</scope>
</reference>
<feature type="transmembrane region" description="Helical" evidence="1">
    <location>
        <begin position="12"/>
        <end position="30"/>
    </location>
</feature>
<gene>
    <name evidence="2" type="ORF">LCGC14_1553310</name>
</gene>
<comment type="caution">
    <text evidence="2">The sequence shown here is derived from an EMBL/GenBank/DDBJ whole genome shotgun (WGS) entry which is preliminary data.</text>
</comment>
<keyword evidence="1" id="KW-1133">Transmembrane helix</keyword>
<feature type="non-terminal residue" evidence="2">
    <location>
        <position position="45"/>
    </location>
</feature>
<protein>
    <submittedName>
        <fullName evidence="2">Uncharacterized protein</fullName>
    </submittedName>
</protein>
<dbReference type="EMBL" id="LAZR01011901">
    <property type="protein sequence ID" value="KKM54617.1"/>
    <property type="molecule type" value="Genomic_DNA"/>
</dbReference>
<keyword evidence="1" id="KW-0812">Transmembrane</keyword>